<name>A0A395XIV7_9FIRM</name>
<sequence length="111" mass="12721">MVEKIVKDYLQSSLGIPVRLEEEDDLGNEYVLIEKTGSSTGNHIKRATLAVQSYSTSLYGAASLNERVKEAMEKIIELDDISKCELNTDYNYTDTARKKYRYQAVYDIVHY</sequence>
<evidence type="ECO:0008006" key="3">
    <source>
        <dbReference type="Google" id="ProtNLM"/>
    </source>
</evidence>
<comment type="caution">
    <text evidence="1">The sequence shown here is derived from an EMBL/GenBank/DDBJ whole genome shotgun (WGS) entry which is preliminary data.</text>
</comment>
<evidence type="ECO:0000313" key="1">
    <source>
        <dbReference type="EMBL" id="RGW49772.1"/>
    </source>
</evidence>
<evidence type="ECO:0000313" key="2">
    <source>
        <dbReference type="Proteomes" id="UP000266376"/>
    </source>
</evidence>
<accession>A0A395XIV7</accession>
<organism evidence="1 2">
    <name type="scientific">Dorea formicigenerans</name>
    <dbReference type="NCBI Taxonomy" id="39486"/>
    <lineage>
        <taxon>Bacteria</taxon>
        <taxon>Bacillati</taxon>
        <taxon>Bacillota</taxon>
        <taxon>Clostridia</taxon>
        <taxon>Lachnospirales</taxon>
        <taxon>Lachnospiraceae</taxon>
        <taxon>Dorea</taxon>
    </lineage>
</organism>
<dbReference type="AlphaFoldDB" id="A0A395XIV7"/>
<dbReference type="EMBL" id="QSAJ01000045">
    <property type="protein sequence ID" value="RGW49772.1"/>
    <property type="molecule type" value="Genomic_DNA"/>
</dbReference>
<dbReference type="Proteomes" id="UP000266376">
    <property type="component" value="Unassembled WGS sequence"/>
</dbReference>
<proteinExistence type="predicted"/>
<protein>
    <recommendedName>
        <fullName evidence="3">DUF3168 domain-containing protein</fullName>
    </recommendedName>
</protein>
<gene>
    <name evidence="1" type="ORF">DWV67_13950</name>
</gene>
<reference evidence="1 2" key="1">
    <citation type="submission" date="2018-08" db="EMBL/GenBank/DDBJ databases">
        <title>A genome reference for cultivated species of the human gut microbiota.</title>
        <authorList>
            <person name="Zou Y."/>
            <person name="Xue W."/>
            <person name="Luo G."/>
        </authorList>
    </citation>
    <scope>NUCLEOTIDE SEQUENCE [LARGE SCALE GENOMIC DNA]</scope>
    <source>
        <strain evidence="1 2">AF12-11</strain>
    </source>
</reference>